<dbReference type="GO" id="GO:0003677">
    <property type="term" value="F:DNA binding"/>
    <property type="evidence" value="ECO:0007669"/>
    <property type="project" value="UniProtKB-UniRule"/>
</dbReference>
<evidence type="ECO:0000256" key="2">
    <source>
        <dbReference type="ARBA" id="ARBA00006597"/>
    </source>
</evidence>
<evidence type="ECO:0000256" key="1">
    <source>
        <dbReference type="ARBA" id="ARBA00004496"/>
    </source>
</evidence>
<comment type="PTM">
    <text evidence="11">Upon Fe-S cluster removal intramolecular disulfide bonds are formed.</text>
</comment>
<reference evidence="13 14" key="1">
    <citation type="submission" date="2015-10" db="EMBL/GenBank/DDBJ databases">
        <title>Draft genome sequence of Streptomyces pseudovenezuelae DSM 40212, type strain for the species Streptomyces pseudovenezuelae.</title>
        <authorList>
            <person name="Ruckert C."/>
            <person name="Winkler A."/>
            <person name="Kalinowski J."/>
            <person name="Kampfer P."/>
            <person name="Glaeser S."/>
        </authorList>
    </citation>
    <scope>NUCLEOTIDE SEQUENCE [LARGE SCALE GENOMIC DNA]</scope>
    <source>
        <strain evidence="13 14">DSM 40212</strain>
    </source>
</reference>
<accession>A0A101N1K6</accession>
<comment type="similarity">
    <text evidence="2 11">Belongs to the WhiB family.</text>
</comment>
<dbReference type="GO" id="GO:0045892">
    <property type="term" value="P:negative regulation of DNA-templated transcription"/>
    <property type="evidence" value="ECO:0007669"/>
    <property type="project" value="TreeGrafter"/>
</dbReference>
<evidence type="ECO:0000259" key="12">
    <source>
        <dbReference type="PROSITE" id="PS51674"/>
    </source>
</evidence>
<dbReference type="GO" id="GO:0051539">
    <property type="term" value="F:4 iron, 4 sulfur cluster binding"/>
    <property type="evidence" value="ECO:0007669"/>
    <property type="project" value="UniProtKB-UniRule"/>
</dbReference>
<dbReference type="OrthoDB" id="4301902at2"/>
<dbReference type="AlphaFoldDB" id="A0A101N1K6"/>
<proteinExistence type="inferred from homology"/>
<evidence type="ECO:0000256" key="8">
    <source>
        <dbReference type="ARBA" id="ARBA00023125"/>
    </source>
</evidence>
<dbReference type="Proteomes" id="UP000053039">
    <property type="component" value="Unassembled WGS sequence"/>
</dbReference>
<dbReference type="EMBL" id="LMWM01000030">
    <property type="protein sequence ID" value="KUM84839.1"/>
    <property type="molecule type" value="Genomic_DNA"/>
</dbReference>
<feature type="domain" description="4Fe-4S Wbl-type" evidence="12">
    <location>
        <begin position="19"/>
        <end position="78"/>
    </location>
</feature>
<evidence type="ECO:0000256" key="3">
    <source>
        <dbReference type="ARBA" id="ARBA00022485"/>
    </source>
</evidence>
<feature type="binding site" evidence="11">
    <location>
        <position position="48"/>
    </location>
    <ligand>
        <name>[4Fe-4S] cluster</name>
        <dbReference type="ChEBI" id="CHEBI:49883"/>
    </ligand>
</feature>
<keyword evidence="3 11" id="KW-0004">4Fe-4S</keyword>
<comment type="function">
    <text evidence="11">Acts as a transcriptional regulator. Probably redox-responsive. The apo- but not holo-form probably binds DNA.</text>
</comment>
<comment type="PTM">
    <text evidence="11">The Fe-S cluster can be nitrosylated by nitric oxide (NO).</text>
</comment>
<dbReference type="GO" id="GO:0045454">
    <property type="term" value="P:cell redox homeostasis"/>
    <property type="evidence" value="ECO:0007669"/>
    <property type="project" value="TreeGrafter"/>
</dbReference>
<keyword evidence="9 11" id="KW-1015">Disulfide bond</keyword>
<dbReference type="RefSeq" id="WP_051832117.1">
    <property type="nucleotide sequence ID" value="NZ_CP107755.1"/>
</dbReference>
<protein>
    <recommendedName>
        <fullName evidence="11">Transcriptional regulator WhiB</fullName>
    </recommendedName>
</protein>
<evidence type="ECO:0000256" key="11">
    <source>
        <dbReference type="HAMAP-Rule" id="MF_01479"/>
    </source>
</evidence>
<dbReference type="GO" id="GO:0046872">
    <property type="term" value="F:metal ion binding"/>
    <property type="evidence" value="ECO:0007669"/>
    <property type="project" value="UniProtKB-KW"/>
</dbReference>
<evidence type="ECO:0000256" key="4">
    <source>
        <dbReference type="ARBA" id="ARBA00022723"/>
    </source>
</evidence>
<dbReference type="PROSITE" id="PS51674">
    <property type="entry name" value="4FE4S_WBL"/>
    <property type="match status" value="1"/>
</dbReference>
<evidence type="ECO:0000256" key="5">
    <source>
        <dbReference type="ARBA" id="ARBA00023004"/>
    </source>
</evidence>
<dbReference type="PANTHER" id="PTHR38839:SF6">
    <property type="entry name" value="TRANSCRIPTIONAL REGULATOR WHIB1"/>
    <property type="match status" value="1"/>
</dbReference>
<dbReference type="InterPro" id="IPR003482">
    <property type="entry name" value="Whib"/>
</dbReference>
<dbReference type="InterPro" id="IPR034768">
    <property type="entry name" value="4FE4S_WBL"/>
</dbReference>
<feature type="binding site" evidence="11">
    <location>
        <position position="45"/>
    </location>
    <ligand>
        <name>[4Fe-4S] cluster</name>
        <dbReference type="ChEBI" id="CHEBI:49883"/>
    </ligand>
</feature>
<keyword evidence="6 11" id="KW-0411">Iron-sulfur</keyword>
<evidence type="ECO:0000256" key="6">
    <source>
        <dbReference type="ARBA" id="ARBA00023014"/>
    </source>
</evidence>
<dbReference type="GeneID" id="95703603"/>
<organism evidence="13 14">
    <name type="scientific">Streptomyces pseudovenezuelae</name>
    <dbReference type="NCBI Taxonomy" id="67350"/>
    <lineage>
        <taxon>Bacteria</taxon>
        <taxon>Bacillati</taxon>
        <taxon>Actinomycetota</taxon>
        <taxon>Actinomycetes</taxon>
        <taxon>Kitasatosporales</taxon>
        <taxon>Streptomycetaceae</taxon>
        <taxon>Streptomyces</taxon>
        <taxon>Streptomyces aurantiacus group</taxon>
    </lineage>
</organism>
<comment type="cofactor">
    <cofactor evidence="11">
        <name>[4Fe-4S] cluster</name>
        <dbReference type="ChEBI" id="CHEBI:49883"/>
    </cofactor>
    <text evidence="11">Binds 1 [4Fe-4S] cluster per subunit. Following nitrosylation of the [4Fe-4S] cluster binds 1 [4Fe-8(NO)] cluster per subunit.</text>
</comment>
<feature type="binding site" evidence="11">
    <location>
        <position position="20"/>
    </location>
    <ligand>
        <name>[4Fe-4S] cluster</name>
        <dbReference type="ChEBI" id="CHEBI:49883"/>
    </ligand>
</feature>
<dbReference type="GO" id="GO:0005737">
    <property type="term" value="C:cytoplasm"/>
    <property type="evidence" value="ECO:0007669"/>
    <property type="project" value="UniProtKB-SubCell"/>
</dbReference>
<evidence type="ECO:0000256" key="10">
    <source>
        <dbReference type="ARBA" id="ARBA00023163"/>
    </source>
</evidence>
<feature type="binding site" evidence="11">
    <location>
        <position position="54"/>
    </location>
    <ligand>
        <name>[4Fe-4S] cluster</name>
        <dbReference type="ChEBI" id="CHEBI:49883"/>
    </ligand>
</feature>
<gene>
    <name evidence="11" type="primary">whiB</name>
    <name evidence="13" type="ORF">AQI94_30325</name>
</gene>
<dbReference type="HAMAP" id="MF_01479">
    <property type="entry name" value="WhiB"/>
    <property type="match status" value="1"/>
</dbReference>
<keyword evidence="10 11" id="KW-0804">Transcription</keyword>
<keyword evidence="8 11" id="KW-0238">DNA-binding</keyword>
<name>A0A101N1K6_9ACTN</name>
<comment type="caution">
    <text evidence="13">The sequence shown here is derived from an EMBL/GenBank/DDBJ whole genome shotgun (WGS) entry which is preliminary data.</text>
</comment>
<dbReference type="GO" id="GO:0047134">
    <property type="term" value="F:protein-disulfide reductase [NAD(P)H] activity"/>
    <property type="evidence" value="ECO:0007669"/>
    <property type="project" value="TreeGrafter"/>
</dbReference>
<dbReference type="PANTHER" id="PTHR38839">
    <property type="entry name" value="TRANSCRIPTIONAL REGULATOR WHID-RELATED"/>
    <property type="match status" value="1"/>
</dbReference>
<evidence type="ECO:0000313" key="13">
    <source>
        <dbReference type="EMBL" id="KUM84839.1"/>
    </source>
</evidence>
<sequence length="86" mass="9782">MARTTSMDGRRSGWRVRALCVGEDPELFFPLVETDSATARARAVCRRCPVMLACRDWAVRHGEADGVWGDTTASQRRAIRRALYRR</sequence>
<keyword evidence="11" id="KW-0963">Cytoplasm</keyword>
<keyword evidence="7 11" id="KW-0805">Transcription regulation</keyword>
<keyword evidence="5 11" id="KW-0408">Iron</keyword>
<keyword evidence="4 11" id="KW-0479">Metal-binding</keyword>
<comment type="subcellular location">
    <subcellularLocation>
        <location evidence="1 11">Cytoplasm</location>
    </subcellularLocation>
</comment>
<evidence type="ECO:0000313" key="14">
    <source>
        <dbReference type="Proteomes" id="UP000053039"/>
    </source>
</evidence>
<dbReference type="GO" id="GO:0035731">
    <property type="term" value="F:dinitrosyl-iron complex binding"/>
    <property type="evidence" value="ECO:0007669"/>
    <property type="project" value="UniProtKB-UniRule"/>
</dbReference>
<evidence type="ECO:0000256" key="9">
    <source>
        <dbReference type="ARBA" id="ARBA00023157"/>
    </source>
</evidence>
<dbReference type="Pfam" id="PF02467">
    <property type="entry name" value="Whib"/>
    <property type="match status" value="1"/>
</dbReference>
<evidence type="ECO:0000256" key="7">
    <source>
        <dbReference type="ARBA" id="ARBA00023015"/>
    </source>
</evidence>